<dbReference type="InterPro" id="IPR036223">
    <property type="entry name" value="CAP_C_sf"/>
</dbReference>
<dbReference type="GO" id="GO:0008179">
    <property type="term" value="F:adenylate cyclase binding"/>
    <property type="evidence" value="ECO:0007669"/>
    <property type="project" value="TreeGrafter"/>
</dbReference>
<dbReference type="GO" id="GO:0003779">
    <property type="term" value="F:actin binding"/>
    <property type="evidence" value="ECO:0007669"/>
    <property type="project" value="InterPro"/>
</dbReference>
<dbReference type="SUPFAM" id="SSF69340">
    <property type="entry name" value="C-terminal domain of adenylylcyclase associated protein"/>
    <property type="match status" value="1"/>
</dbReference>
<protein>
    <recommendedName>
        <fullName evidence="2">Adenylate cyclase-associated CAP C-terminal domain-containing protein</fullName>
    </recommendedName>
</protein>
<comment type="caution">
    <text evidence="3">The sequence shown here is derived from an EMBL/GenBank/DDBJ whole genome shotgun (WGS) entry which is preliminary data.</text>
</comment>
<name>A0AA40G756_9HYME</name>
<organism evidence="3 4">
    <name type="scientific">Melipona bicolor</name>
    <dbReference type="NCBI Taxonomy" id="60889"/>
    <lineage>
        <taxon>Eukaryota</taxon>
        <taxon>Metazoa</taxon>
        <taxon>Ecdysozoa</taxon>
        <taxon>Arthropoda</taxon>
        <taxon>Hexapoda</taxon>
        <taxon>Insecta</taxon>
        <taxon>Pterygota</taxon>
        <taxon>Neoptera</taxon>
        <taxon>Endopterygota</taxon>
        <taxon>Hymenoptera</taxon>
        <taxon>Apocrita</taxon>
        <taxon>Aculeata</taxon>
        <taxon>Apoidea</taxon>
        <taxon>Anthophila</taxon>
        <taxon>Apidae</taxon>
        <taxon>Melipona</taxon>
    </lineage>
</organism>
<dbReference type="InterPro" id="IPR001837">
    <property type="entry name" value="Adenylate_cyclase-assoc_CAP"/>
</dbReference>
<dbReference type="InterPro" id="IPR013912">
    <property type="entry name" value="Adenylate_cyclase-assoc_CAP_C"/>
</dbReference>
<dbReference type="Pfam" id="PF08603">
    <property type="entry name" value="CAP_C"/>
    <property type="match status" value="1"/>
</dbReference>
<proteinExistence type="inferred from homology"/>
<dbReference type="AlphaFoldDB" id="A0AA40G756"/>
<dbReference type="EMBL" id="JAHYIQ010000005">
    <property type="protein sequence ID" value="KAK1132332.1"/>
    <property type="molecule type" value="Genomic_DNA"/>
</dbReference>
<evidence type="ECO:0000256" key="1">
    <source>
        <dbReference type="ARBA" id="ARBA00007659"/>
    </source>
</evidence>
<evidence type="ECO:0000259" key="2">
    <source>
        <dbReference type="Pfam" id="PF08603"/>
    </source>
</evidence>
<dbReference type="GO" id="GO:0019933">
    <property type="term" value="P:cAMP-mediated signaling"/>
    <property type="evidence" value="ECO:0007669"/>
    <property type="project" value="TreeGrafter"/>
</dbReference>
<dbReference type="GO" id="GO:0000902">
    <property type="term" value="P:cell morphogenesis"/>
    <property type="evidence" value="ECO:0007669"/>
    <property type="project" value="TreeGrafter"/>
</dbReference>
<accession>A0AA40G756</accession>
<gene>
    <name evidence="3" type="ORF">K0M31_016440</name>
</gene>
<dbReference type="GO" id="GO:0007015">
    <property type="term" value="P:actin filament organization"/>
    <property type="evidence" value="ECO:0007669"/>
    <property type="project" value="TreeGrafter"/>
</dbReference>
<dbReference type="Proteomes" id="UP001177670">
    <property type="component" value="Unassembled WGS sequence"/>
</dbReference>
<dbReference type="PROSITE" id="PS01089">
    <property type="entry name" value="CAP_2"/>
    <property type="match status" value="1"/>
</dbReference>
<dbReference type="PANTHER" id="PTHR10652">
    <property type="entry name" value="ADENYLYL CYCLASE-ASSOCIATED PROTEIN"/>
    <property type="match status" value="1"/>
</dbReference>
<dbReference type="Gene3D" id="2.160.20.70">
    <property type="match status" value="1"/>
</dbReference>
<dbReference type="PANTHER" id="PTHR10652:SF0">
    <property type="entry name" value="ADENYLYL CYCLASE-ASSOCIATED PROTEIN"/>
    <property type="match status" value="1"/>
</dbReference>
<dbReference type="InterPro" id="IPR016098">
    <property type="entry name" value="CAP/MinC_C"/>
</dbReference>
<dbReference type="GO" id="GO:0005737">
    <property type="term" value="C:cytoplasm"/>
    <property type="evidence" value="ECO:0007669"/>
    <property type="project" value="TreeGrafter"/>
</dbReference>
<dbReference type="InterPro" id="IPR028417">
    <property type="entry name" value="CAP_CS_C"/>
</dbReference>
<sequence>MYLSPESLKVEFISSKSSEMNVMIPRENGDYTEYPIPEQFKTTISPKGLNTIAVDSLG</sequence>
<keyword evidence="4" id="KW-1185">Reference proteome</keyword>
<evidence type="ECO:0000313" key="3">
    <source>
        <dbReference type="EMBL" id="KAK1132332.1"/>
    </source>
</evidence>
<feature type="domain" description="Adenylate cyclase-associated CAP C-terminal" evidence="2">
    <location>
        <begin position="1"/>
        <end position="54"/>
    </location>
</feature>
<reference evidence="3" key="1">
    <citation type="submission" date="2021-10" db="EMBL/GenBank/DDBJ databases">
        <title>Melipona bicolor Genome sequencing and assembly.</title>
        <authorList>
            <person name="Araujo N.S."/>
            <person name="Arias M.C."/>
        </authorList>
    </citation>
    <scope>NUCLEOTIDE SEQUENCE</scope>
    <source>
        <strain evidence="3">USP_2M_L1-L4_2017</strain>
        <tissue evidence="3">Whole body</tissue>
    </source>
</reference>
<comment type="similarity">
    <text evidence="1">Belongs to the CAP family.</text>
</comment>
<evidence type="ECO:0000313" key="4">
    <source>
        <dbReference type="Proteomes" id="UP001177670"/>
    </source>
</evidence>